<sequence length="67" mass="7019">MLGVCVNGALVRTVDLAADTLRQRVVLTSVAIPLEGRMTVVNVTPAGRSAAAIAIDGVVQINDFQDR</sequence>
<gene>
    <name evidence="1" type="ORF">AVDCRST_MAG75-1724</name>
</gene>
<proteinExistence type="predicted"/>
<protein>
    <submittedName>
        <fullName evidence="1">Uncharacterized protein</fullName>
    </submittedName>
</protein>
<name>A0A6J4NQ87_9ACTN</name>
<dbReference type="EMBL" id="CADCUO010000102">
    <property type="protein sequence ID" value="CAA9393944.1"/>
    <property type="molecule type" value="Genomic_DNA"/>
</dbReference>
<organism evidence="1">
    <name type="scientific">uncultured Propionibacteriaceae bacterium</name>
    <dbReference type="NCBI Taxonomy" id="257457"/>
    <lineage>
        <taxon>Bacteria</taxon>
        <taxon>Bacillati</taxon>
        <taxon>Actinomycetota</taxon>
        <taxon>Actinomycetes</taxon>
        <taxon>Propionibacteriales</taxon>
        <taxon>Propionibacteriaceae</taxon>
        <taxon>environmental samples</taxon>
    </lineage>
</organism>
<reference evidence="1" key="1">
    <citation type="submission" date="2020-02" db="EMBL/GenBank/DDBJ databases">
        <authorList>
            <person name="Meier V. D."/>
        </authorList>
    </citation>
    <scope>NUCLEOTIDE SEQUENCE</scope>
    <source>
        <strain evidence="1">AVDCRST_MAG75</strain>
    </source>
</reference>
<dbReference type="AlphaFoldDB" id="A0A6J4NQ87"/>
<accession>A0A6J4NQ87</accession>
<evidence type="ECO:0000313" key="1">
    <source>
        <dbReference type="EMBL" id="CAA9393944.1"/>
    </source>
</evidence>